<accession>A0AAV4R3J9</accession>
<feature type="compositionally biased region" description="Basic and acidic residues" evidence="1">
    <location>
        <begin position="1"/>
        <end position="11"/>
    </location>
</feature>
<protein>
    <submittedName>
        <fullName evidence="2">Uncharacterized protein</fullName>
    </submittedName>
</protein>
<proteinExistence type="predicted"/>
<evidence type="ECO:0000313" key="2">
    <source>
        <dbReference type="EMBL" id="GIY15201.1"/>
    </source>
</evidence>
<evidence type="ECO:0000256" key="1">
    <source>
        <dbReference type="SAM" id="MobiDB-lite"/>
    </source>
</evidence>
<sequence>MAKIEKWESGDRTQIPTRTTGEIIKQSNQSSAVRRGILTSDEKHVSPCSVQFVSCTAGIPLLSIENSLRKIVHSKGTLQDKPWQQTFLDKLPKGQLDTEQKKNKEEKKKTTHSGENPEHSPNIR</sequence>
<reference evidence="2 3" key="1">
    <citation type="submission" date="2021-06" db="EMBL/GenBank/DDBJ databases">
        <title>Caerostris extrusa draft genome.</title>
        <authorList>
            <person name="Kono N."/>
            <person name="Arakawa K."/>
        </authorList>
    </citation>
    <scope>NUCLEOTIDE SEQUENCE [LARGE SCALE GENOMIC DNA]</scope>
</reference>
<keyword evidence="3" id="KW-1185">Reference proteome</keyword>
<dbReference type="EMBL" id="BPLR01007213">
    <property type="protein sequence ID" value="GIY15201.1"/>
    <property type="molecule type" value="Genomic_DNA"/>
</dbReference>
<feature type="region of interest" description="Disordered" evidence="1">
    <location>
        <begin position="82"/>
        <end position="124"/>
    </location>
</feature>
<comment type="caution">
    <text evidence="2">The sequence shown here is derived from an EMBL/GenBank/DDBJ whole genome shotgun (WGS) entry which is preliminary data.</text>
</comment>
<dbReference type="Proteomes" id="UP001054945">
    <property type="component" value="Unassembled WGS sequence"/>
</dbReference>
<gene>
    <name evidence="2" type="ORF">CEXT_262501</name>
</gene>
<dbReference type="AlphaFoldDB" id="A0AAV4R3J9"/>
<organism evidence="2 3">
    <name type="scientific">Caerostris extrusa</name>
    <name type="common">Bark spider</name>
    <name type="synonym">Caerostris bankana</name>
    <dbReference type="NCBI Taxonomy" id="172846"/>
    <lineage>
        <taxon>Eukaryota</taxon>
        <taxon>Metazoa</taxon>
        <taxon>Ecdysozoa</taxon>
        <taxon>Arthropoda</taxon>
        <taxon>Chelicerata</taxon>
        <taxon>Arachnida</taxon>
        <taxon>Araneae</taxon>
        <taxon>Araneomorphae</taxon>
        <taxon>Entelegynae</taxon>
        <taxon>Araneoidea</taxon>
        <taxon>Araneidae</taxon>
        <taxon>Caerostris</taxon>
    </lineage>
</organism>
<feature type="region of interest" description="Disordered" evidence="1">
    <location>
        <begin position="1"/>
        <end position="35"/>
    </location>
</feature>
<feature type="compositionally biased region" description="Polar residues" evidence="1">
    <location>
        <begin position="12"/>
        <end position="32"/>
    </location>
</feature>
<name>A0AAV4R3J9_CAEEX</name>
<evidence type="ECO:0000313" key="3">
    <source>
        <dbReference type="Proteomes" id="UP001054945"/>
    </source>
</evidence>
<feature type="compositionally biased region" description="Basic and acidic residues" evidence="1">
    <location>
        <begin position="90"/>
        <end position="108"/>
    </location>
</feature>